<evidence type="ECO:0000259" key="9">
    <source>
        <dbReference type="PROSITE" id="PS50110"/>
    </source>
</evidence>
<dbReference type="SMART" id="SM00448">
    <property type="entry name" value="REC"/>
    <property type="match status" value="1"/>
</dbReference>
<evidence type="ECO:0000259" key="10">
    <source>
        <dbReference type="PROSITE" id="PS50122"/>
    </source>
</evidence>
<dbReference type="Pfam" id="PF00072">
    <property type="entry name" value="Response_reg"/>
    <property type="match status" value="1"/>
</dbReference>
<evidence type="ECO:0000256" key="6">
    <source>
        <dbReference type="PROSITE-ProRule" id="PRU00050"/>
    </source>
</evidence>
<dbReference type="PROSITE" id="PS50110">
    <property type="entry name" value="RESPONSE_REGULATORY"/>
    <property type="match status" value="1"/>
</dbReference>
<feature type="active site" evidence="5 6">
    <location>
        <position position="295"/>
    </location>
</feature>
<dbReference type="GO" id="GO:0032259">
    <property type="term" value="P:methylation"/>
    <property type="evidence" value="ECO:0007669"/>
    <property type="project" value="UniProtKB-KW"/>
</dbReference>
<comment type="function">
    <text evidence="5">Involved in chemotaxis. Part of a chemotaxis signal transduction system that modulates chemotaxis in response to various stimuli. Catalyzes the demethylation of specific methylglutamate residues introduced into the chemoreceptors (methyl-accepting chemotaxis proteins or MCP) by CheR. Also mediates the irreversible deamidation of specific glutamine residues to glutamic acid.</text>
</comment>
<dbReference type="CDD" id="cd16432">
    <property type="entry name" value="CheB_Rec"/>
    <property type="match status" value="1"/>
</dbReference>
<evidence type="ECO:0000313" key="11">
    <source>
        <dbReference type="EMBL" id="MFD2261389.1"/>
    </source>
</evidence>
<evidence type="ECO:0000313" key="12">
    <source>
        <dbReference type="Proteomes" id="UP001597295"/>
    </source>
</evidence>
<feature type="active site" evidence="5 6">
    <location>
        <position position="176"/>
    </location>
</feature>
<accession>A0ABW5DN66</accession>
<feature type="domain" description="CheB-type methylesterase" evidence="10">
    <location>
        <begin position="164"/>
        <end position="353"/>
    </location>
</feature>
<keyword evidence="11" id="KW-0808">Transferase</keyword>
<dbReference type="EC" id="3.5.1.44" evidence="5"/>
<keyword evidence="1 5" id="KW-0963">Cytoplasm</keyword>
<feature type="modified residue" description="4-aspartylphosphate" evidence="5 7">
    <location>
        <position position="54"/>
    </location>
</feature>
<gene>
    <name evidence="5 11" type="primary">cheB</name>
    <name evidence="11" type="ORF">ACFSM5_00720</name>
</gene>
<dbReference type="InterPro" id="IPR000673">
    <property type="entry name" value="Sig_transdc_resp-reg_Me-estase"/>
</dbReference>
<dbReference type="PANTHER" id="PTHR42872:SF3">
    <property type="entry name" value="PROTEIN-GLUTAMATE METHYLESTERASE_PROTEIN-GLUTAMINE GLUTAMINASE 1"/>
    <property type="match status" value="1"/>
</dbReference>
<dbReference type="PANTHER" id="PTHR42872">
    <property type="entry name" value="PROTEIN-GLUTAMATE METHYLESTERASE/PROTEIN-GLUTAMINE GLUTAMINASE"/>
    <property type="match status" value="1"/>
</dbReference>
<dbReference type="RefSeq" id="WP_379874081.1">
    <property type="nucleotide sequence ID" value="NZ_JBHUIP010000001.1"/>
</dbReference>
<dbReference type="InterPro" id="IPR008248">
    <property type="entry name" value="CheB-like"/>
</dbReference>
<dbReference type="CDD" id="cd17541">
    <property type="entry name" value="REC_CheB-like"/>
    <property type="match status" value="1"/>
</dbReference>
<dbReference type="SUPFAM" id="SSF52172">
    <property type="entry name" value="CheY-like"/>
    <property type="match status" value="1"/>
</dbReference>
<comment type="catalytic activity">
    <reaction evidence="4 5">
        <text>[protein]-L-glutamate 5-O-methyl ester + H2O = L-glutamyl-[protein] + methanol + H(+)</text>
        <dbReference type="Rhea" id="RHEA:23236"/>
        <dbReference type="Rhea" id="RHEA-COMP:10208"/>
        <dbReference type="Rhea" id="RHEA-COMP:10311"/>
        <dbReference type="ChEBI" id="CHEBI:15377"/>
        <dbReference type="ChEBI" id="CHEBI:15378"/>
        <dbReference type="ChEBI" id="CHEBI:17790"/>
        <dbReference type="ChEBI" id="CHEBI:29973"/>
        <dbReference type="ChEBI" id="CHEBI:82795"/>
        <dbReference type="EC" id="3.1.1.61"/>
    </reaction>
</comment>
<evidence type="ECO:0000256" key="5">
    <source>
        <dbReference type="HAMAP-Rule" id="MF_00099"/>
    </source>
</evidence>
<dbReference type="PIRSF" id="PIRSF000876">
    <property type="entry name" value="RR_chemtxs_CheB"/>
    <property type="match status" value="1"/>
</dbReference>
<keyword evidence="11" id="KW-0489">Methyltransferase</keyword>
<comment type="subcellular location">
    <subcellularLocation>
        <location evidence="5">Cytoplasm</location>
    </subcellularLocation>
</comment>
<dbReference type="NCBIfam" id="NF001965">
    <property type="entry name" value="PRK00742.1"/>
    <property type="match status" value="1"/>
</dbReference>
<dbReference type="Pfam" id="PF01339">
    <property type="entry name" value="CheB_methylest"/>
    <property type="match status" value="1"/>
</dbReference>
<keyword evidence="3 5" id="KW-0378">Hydrolase</keyword>
<dbReference type="GO" id="GO:0008168">
    <property type="term" value="F:methyltransferase activity"/>
    <property type="evidence" value="ECO:0007669"/>
    <property type="project" value="UniProtKB-KW"/>
</dbReference>
<comment type="similarity">
    <text evidence="5">Belongs to the CheB family.</text>
</comment>
<feature type="region of interest" description="Disordered" evidence="8">
    <location>
        <begin position="132"/>
        <end position="158"/>
    </location>
</feature>
<dbReference type="Gene3D" id="3.40.50.180">
    <property type="entry name" value="Methylesterase CheB, C-terminal domain"/>
    <property type="match status" value="1"/>
</dbReference>
<organism evidence="11 12">
    <name type="scientific">Lacibacterium aquatile</name>
    <dbReference type="NCBI Taxonomy" id="1168082"/>
    <lineage>
        <taxon>Bacteria</taxon>
        <taxon>Pseudomonadati</taxon>
        <taxon>Pseudomonadota</taxon>
        <taxon>Alphaproteobacteria</taxon>
        <taxon>Rhodospirillales</taxon>
        <taxon>Rhodospirillaceae</taxon>
    </lineage>
</organism>
<dbReference type="Proteomes" id="UP001597295">
    <property type="component" value="Unassembled WGS sequence"/>
</dbReference>
<keyword evidence="2 5" id="KW-0145">Chemotaxis</keyword>
<comment type="domain">
    <text evidence="5">Contains a C-terminal catalytic domain, and an N-terminal region which modulates catalytic activity.</text>
</comment>
<dbReference type="InterPro" id="IPR035909">
    <property type="entry name" value="CheB_C"/>
</dbReference>
<feature type="active site" evidence="5 6">
    <location>
        <position position="202"/>
    </location>
</feature>
<sequence length="362" mass="38341">MIKVLVVDDLGFMRIALRQIIEAEGDLTVVGQARNGVEAVEMAETLKPDVITMDIEMPEMDGIEATKRIMGFANPPPIVMVSSHTQEGAESTIRALRGGAVDFVSKSSSFTQNDLGQINKELRPKLRQWAGQRPRRQLPTPVPVKGKALEPTQDNGRTLDTARTGEGADLIVIGVSTGGPQTLPRLLMAMGPVPVPIVIAQHMPEFFTRSMAEFLGQETGLNVFEAASGVQVGPGAVAVLKGGRDWMVAPKADGFVVRGASAPGTVHPSVDTLFRSAALAARRPIAVILTGMGDDGTEGASHFHRRGLPVLVQTPETCVVGGMPSAAIEAGHASHVLSIEALASRLSRWAKSNRIQTSASVS</sequence>
<evidence type="ECO:0000256" key="4">
    <source>
        <dbReference type="ARBA" id="ARBA00048267"/>
    </source>
</evidence>
<keyword evidence="12" id="KW-1185">Reference proteome</keyword>
<protein>
    <recommendedName>
        <fullName evidence="5">Protein-glutamate methylesterase/protein-glutamine glutaminase</fullName>
        <ecNumber evidence="5">3.1.1.61</ecNumber>
        <ecNumber evidence="5">3.5.1.44</ecNumber>
    </recommendedName>
</protein>
<dbReference type="Gene3D" id="3.40.50.2300">
    <property type="match status" value="1"/>
</dbReference>
<name>A0ABW5DN66_9PROT</name>
<comment type="PTM">
    <text evidence="5">Phosphorylated by CheA. Phosphorylation of the N-terminal regulatory domain activates the methylesterase activity.</text>
</comment>
<evidence type="ECO:0000256" key="1">
    <source>
        <dbReference type="ARBA" id="ARBA00022490"/>
    </source>
</evidence>
<evidence type="ECO:0000256" key="8">
    <source>
        <dbReference type="SAM" id="MobiDB-lite"/>
    </source>
</evidence>
<dbReference type="PROSITE" id="PS50122">
    <property type="entry name" value="CHEB"/>
    <property type="match status" value="1"/>
</dbReference>
<dbReference type="InterPro" id="IPR001789">
    <property type="entry name" value="Sig_transdc_resp-reg_receiver"/>
</dbReference>
<dbReference type="EMBL" id="JBHUIP010000001">
    <property type="protein sequence ID" value="MFD2261389.1"/>
    <property type="molecule type" value="Genomic_DNA"/>
</dbReference>
<evidence type="ECO:0000256" key="3">
    <source>
        <dbReference type="ARBA" id="ARBA00022801"/>
    </source>
</evidence>
<dbReference type="InterPro" id="IPR011006">
    <property type="entry name" value="CheY-like_superfamily"/>
</dbReference>
<comment type="catalytic activity">
    <reaction evidence="5">
        <text>L-glutaminyl-[protein] + H2O = L-glutamyl-[protein] + NH4(+)</text>
        <dbReference type="Rhea" id="RHEA:16441"/>
        <dbReference type="Rhea" id="RHEA-COMP:10207"/>
        <dbReference type="Rhea" id="RHEA-COMP:10208"/>
        <dbReference type="ChEBI" id="CHEBI:15377"/>
        <dbReference type="ChEBI" id="CHEBI:28938"/>
        <dbReference type="ChEBI" id="CHEBI:29973"/>
        <dbReference type="ChEBI" id="CHEBI:30011"/>
        <dbReference type="EC" id="3.5.1.44"/>
    </reaction>
</comment>
<proteinExistence type="inferred from homology"/>
<dbReference type="GO" id="GO:0008984">
    <property type="term" value="F:protein-glutamate methylesterase activity"/>
    <property type="evidence" value="ECO:0007669"/>
    <property type="project" value="UniProtKB-EC"/>
</dbReference>
<feature type="domain" description="Response regulatory" evidence="9">
    <location>
        <begin position="3"/>
        <end position="121"/>
    </location>
</feature>
<dbReference type="HAMAP" id="MF_00099">
    <property type="entry name" value="CheB_chemtxs"/>
    <property type="match status" value="1"/>
</dbReference>
<reference evidence="12" key="1">
    <citation type="journal article" date="2019" name="Int. J. Syst. Evol. Microbiol.">
        <title>The Global Catalogue of Microorganisms (GCM) 10K type strain sequencing project: providing services to taxonomists for standard genome sequencing and annotation.</title>
        <authorList>
            <consortium name="The Broad Institute Genomics Platform"/>
            <consortium name="The Broad Institute Genome Sequencing Center for Infectious Disease"/>
            <person name="Wu L."/>
            <person name="Ma J."/>
        </authorList>
    </citation>
    <scope>NUCLEOTIDE SEQUENCE [LARGE SCALE GENOMIC DNA]</scope>
    <source>
        <strain evidence="12">CGMCC 1.19062</strain>
    </source>
</reference>
<dbReference type="EC" id="3.1.1.61" evidence="5"/>
<keyword evidence="5 7" id="KW-0597">Phosphoprotein</keyword>
<evidence type="ECO:0000256" key="7">
    <source>
        <dbReference type="PROSITE-ProRule" id="PRU00169"/>
    </source>
</evidence>
<comment type="caution">
    <text evidence="11">The sequence shown here is derived from an EMBL/GenBank/DDBJ whole genome shotgun (WGS) entry which is preliminary data.</text>
</comment>
<dbReference type="SUPFAM" id="SSF52738">
    <property type="entry name" value="Methylesterase CheB, C-terminal domain"/>
    <property type="match status" value="1"/>
</dbReference>
<evidence type="ECO:0000256" key="2">
    <source>
        <dbReference type="ARBA" id="ARBA00022500"/>
    </source>
</evidence>